<feature type="domain" description="Aerobactin siderophore biosynthesis IucA/IucC N-terminal" evidence="4">
    <location>
        <begin position="198"/>
        <end position="432"/>
    </location>
</feature>
<evidence type="ECO:0000256" key="1">
    <source>
        <dbReference type="ARBA" id="ARBA00004924"/>
    </source>
</evidence>
<sequence length="651" mass="69052">MEARHPTEGGRRAPGLTAGPPHRMNARLVTSLIPAPTSPAAVPPRTAAVPCAPDDVLGTPHAPDPLDHPDPATAADSAAVDALLRCWVREHDVDRPPGHCLQLPLATDGNVLHVPVRYWSPTGRHRFGAPTLLNAPDGAPALDAVTLAALLGREAAYRRGRGSAAGLVGRVADSVRRTAAFVEERRARPADPATDALFLHGEQASFLGHPWHPAPHGREGLSTAESPRYAPECRGGFPLHWLAVHRSVLAADSAWTERGRPVEAATLAARLLPPEPGPRLPPGTVPLPLHPWQAHDVRCRPAVAELLDAGLLHDLGPHGAPWYPTSSVRTVHRPDAPVMIKLALGVRLTGRTREPSRAELRRGVALHRLLRGGLAERWRAACPGGLGFDVVRDPAWLAVDTPGGAPAPGLAAVLRHNPFGPGDDAVCLAGLTSLRPWPGRTAPAGHPAVSSRLAETVRRLARRTGRPPAVIGVEWFLRYLGAVVRPLLWLDGEAGVVLAAHQQNTLVLLDRDGWPVGGRYRGGQHAGFRESARDALTARLPALAAADEDAFLPDGTADERFAHHLGCDNVLGLIGAFGSQRLADERILLAALRRFLARAATGPDATRSSLPRRLLDAPTLRCPAHLLGELAGDGSGPPYVTIANPLAANGR</sequence>
<comment type="pathway">
    <text evidence="1">Siderophore biosynthesis.</text>
</comment>
<evidence type="ECO:0000313" key="7">
    <source>
        <dbReference type="Proteomes" id="UP000011740"/>
    </source>
</evidence>
<accession>M3C714</accession>
<dbReference type="eggNOG" id="COG4264">
    <property type="taxonomic scope" value="Bacteria"/>
</dbReference>
<dbReference type="PATRIC" id="fig|1223523.3.peg.3033"/>
<evidence type="ECO:0000256" key="3">
    <source>
        <dbReference type="SAM" id="MobiDB-lite"/>
    </source>
</evidence>
<feature type="compositionally biased region" description="Basic and acidic residues" evidence="3">
    <location>
        <begin position="1"/>
        <end position="11"/>
    </location>
</feature>
<dbReference type="InterPro" id="IPR007310">
    <property type="entry name" value="Aerobactin_biosyn_IucA/IucC_N"/>
</dbReference>
<dbReference type="RefSeq" id="WP_004945339.1">
    <property type="nucleotide sequence ID" value="NZ_AORZ01000041.1"/>
</dbReference>
<evidence type="ECO:0000259" key="5">
    <source>
        <dbReference type="Pfam" id="PF06276"/>
    </source>
</evidence>
<reference evidence="6 7" key="1">
    <citation type="journal article" date="2013" name="Genome Announc.">
        <title>Whole-Genome Shotgun Assembly and Analysis of the Genome of Streptomyces mobaraensis DSM 40847, a Strain for Industrial Production of Microbial Transglutaminase.</title>
        <authorList>
            <person name="Yang H."/>
            <person name="He T."/>
            <person name="Wu W."/>
            <person name="Zhu W."/>
            <person name="Lu B."/>
            <person name="Sun W."/>
        </authorList>
    </citation>
    <scope>NUCLEOTIDE SEQUENCE [LARGE SCALE GENOMIC DNA]</scope>
    <source>
        <strain evidence="6 7">DSM 40847</strain>
    </source>
</reference>
<dbReference type="PANTHER" id="PTHR34384">
    <property type="entry name" value="L-2,3-DIAMINOPROPANOATE--CITRATE LIGASE"/>
    <property type="match status" value="1"/>
</dbReference>
<evidence type="ECO:0000313" key="6">
    <source>
        <dbReference type="EMBL" id="EME99731.1"/>
    </source>
</evidence>
<organism evidence="6 7">
    <name type="scientific">Streptomyces mobaraensis (strain ATCC 29032 / DSM 40847 / JCM 4168 / NBRC 13819 / NCIMB 11159 / IPCR 16-22)</name>
    <dbReference type="NCBI Taxonomy" id="1223523"/>
    <lineage>
        <taxon>Bacteria</taxon>
        <taxon>Bacillati</taxon>
        <taxon>Actinomycetota</taxon>
        <taxon>Actinomycetes</taxon>
        <taxon>Kitasatosporales</taxon>
        <taxon>Streptomycetaceae</taxon>
        <taxon>Streptomyces</taxon>
    </lineage>
</organism>
<dbReference type="Gene3D" id="1.10.510.40">
    <property type="match status" value="1"/>
</dbReference>
<dbReference type="EMBL" id="AORZ01000041">
    <property type="protein sequence ID" value="EME99731.1"/>
    <property type="molecule type" value="Genomic_DNA"/>
</dbReference>
<proteinExistence type="inferred from homology"/>
<dbReference type="Proteomes" id="UP000011740">
    <property type="component" value="Unassembled WGS sequence"/>
</dbReference>
<name>M3C714_STRM1</name>
<dbReference type="GO" id="GO:0016881">
    <property type="term" value="F:acid-amino acid ligase activity"/>
    <property type="evidence" value="ECO:0007669"/>
    <property type="project" value="UniProtKB-ARBA"/>
</dbReference>
<gene>
    <name evidence="6" type="ORF">H340_14811</name>
</gene>
<comment type="caution">
    <text evidence="6">The sequence shown here is derived from an EMBL/GenBank/DDBJ whole genome shotgun (WGS) entry which is preliminary data.</text>
</comment>
<evidence type="ECO:0000256" key="2">
    <source>
        <dbReference type="ARBA" id="ARBA00007832"/>
    </source>
</evidence>
<dbReference type="InterPro" id="IPR022770">
    <property type="entry name" value="IucA/IucC-like_C"/>
</dbReference>
<feature type="domain" description="Aerobactin siderophore biosynthesis IucA/IucC-like C-terminal" evidence="5">
    <location>
        <begin position="474"/>
        <end position="626"/>
    </location>
</feature>
<dbReference type="InterPro" id="IPR037455">
    <property type="entry name" value="LucA/IucC-like"/>
</dbReference>
<dbReference type="STRING" id="1223523.H340_14811"/>
<dbReference type="GO" id="GO:0019290">
    <property type="term" value="P:siderophore biosynthetic process"/>
    <property type="evidence" value="ECO:0007669"/>
    <property type="project" value="InterPro"/>
</dbReference>
<comment type="similarity">
    <text evidence="2">Belongs to the IucA/IucC family.</text>
</comment>
<dbReference type="Pfam" id="PF04183">
    <property type="entry name" value="IucA_IucC"/>
    <property type="match status" value="1"/>
</dbReference>
<protein>
    <submittedName>
        <fullName evidence="6">IucA/IucC family protein</fullName>
    </submittedName>
</protein>
<dbReference type="AlphaFoldDB" id="M3C714"/>
<evidence type="ECO:0000259" key="4">
    <source>
        <dbReference type="Pfam" id="PF04183"/>
    </source>
</evidence>
<feature type="region of interest" description="Disordered" evidence="3">
    <location>
        <begin position="1"/>
        <end position="22"/>
    </location>
</feature>
<dbReference type="PANTHER" id="PTHR34384:SF5">
    <property type="entry name" value="L-2,3-DIAMINOPROPANOATE--CITRATE LIGASE"/>
    <property type="match status" value="1"/>
</dbReference>
<dbReference type="Pfam" id="PF06276">
    <property type="entry name" value="FhuF"/>
    <property type="match status" value="1"/>
</dbReference>
<feature type="region of interest" description="Disordered" evidence="3">
    <location>
        <begin position="54"/>
        <end position="73"/>
    </location>
</feature>
<dbReference type="Gene3D" id="6.10.250.3370">
    <property type="match status" value="1"/>
</dbReference>